<dbReference type="AlphaFoldDB" id="A0A5M8A3J1"/>
<organism evidence="2 3">
    <name type="scientific">Cupriavidus cauae</name>
    <dbReference type="NCBI Taxonomy" id="2608999"/>
    <lineage>
        <taxon>Bacteria</taxon>
        <taxon>Pseudomonadati</taxon>
        <taxon>Pseudomonadota</taxon>
        <taxon>Betaproteobacteria</taxon>
        <taxon>Burkholderiales</taxon>
        <taxon>Burkholderiaceae</taxon>
        <taxon>Cupriavidus</taxon>
    </lineage>
</organism>
<evidence type="ECO:0000256" key="1">
    <source>
        <dbReference type="SAM" id="MobiDB-lite"/>
    </source>
</evidence>
<dbReference type="EMBL" id="VWRN01000054">
    <property type="protein sequence ID" value="KAA6118288.1"/>
    <property type="molecule type" value="Genomic_DNA"/>
</dbReference>
<sequence length="66" mass="6939">MLGAPVRAAARVSPVLPGLGDDREEERGDEGMMAACGSDVGNECDQGNPVDQSDDRAGFQRSSQCR</sequence>
<gene>
    <name evidence="2" type="ORF">F1599_21885</name>
</gene>
<feature type="region of interest" description="Disordered" evidence="1">
    <location>
        <begin position="1"/>
        <end position="66"/>
    </location>
</feature>
<dbReference type="RefSeq" id="WP_149317958.1">
    <property type="nucleotide sequence ID" value="NZ_CP080293.1"/>
</dbReference>
<feature type="compositionally biased region" description="Low complexity" evidence="1">
    <location>
        <begin position="1"/>
        <end position="15"/>
    </location>
</feature>
<evidence type="ECO:0000313" key="2">
    <source>
        <dbReference type="EMBL" id="KAA6118288.1"/>
    </source>
</evidence>
<evidence type="ECO:0000313" key="3">
    <source>
        <dbReference type="Proteomes" id="UP000324324"/>
    </source>
</evidence>
<protein>
    <submittedName>
        <fullName evidence="2">Uncharacterized protein</fullName>
    </submittedName>
</protein>
<reference evidence="2 3" key="1">
    <citation type="submission" date="2019-09" db="EMBL/GenBank/DDBJ databases">
        <title>Isolation of a novel species in the genus Cupriavidus from patients with sepsis using whole genome sequencing.</title>
        <authorList>
            <person name="Kweon O.J."/>
            <person name="Lee M.-K."/>
        </authorList>
    </citation>
    <scope>NUCLEOTIDE SEQUENCE [LARGE SCALE GENOMIC DNA]</scope>
    <source>
        <strain evidence="2 3">MKL-01</strain>
    </source>
</reference>
<keyword evidence="3" id="KW-1185">Reference proteome</keyword>
<accession>A0A5M8A3J1</accession>
<dbReference type="Proteomes" id="UP000324324">
    <property type="component" value="Unassembled WGS sequence"/>
</dbReference>
<comment type="caution">
    <text evidence="2">The sequence shown here is derived from an EMBL/GenBank/DDBJ whole genome shotgun (WGS) entry which is preliminary data.</text>
</comment>
<name>A0A5M8A3J1_9BURK</name>
<proteinExistence type="predicted"/>